<dbReference type="RefSeq" id="WP_188413828.1">
    <property type="nucleotide sequence ID" value="NZ_BMDO01000001.1"/>
</dbReference>
<dbReference type="EMBL" id="BMDO01000001">
    <property type="protein sequence ID" value="GGI49500.1"/>
    <property type="molecule type" value="Genomic_DNA"/>
</dbReference>
<evidence type="ECO:0008006" key="4">
    <source>
        <dbReference type="Google" id="ProtNLM"/>
    </source>
</evidence>
<accession>A0A917J7U8</accession>
<evidence type="ECO:0000313" key="2">
    <source>
        <dbReference type="EMBL" id="GGI49500.1"/>
    </source>
</evidence>
<feature type="chain" id="PRO_5037273513" description="DUF3575 domain-containing protein" evidence="1">
    <location>
        <begin position="24"/>
        <end position="165"/>
    </location>
</feature>
<sequence>MKKTLLLLFIPAFLLLFQQKASAQSYNYAVGLKFSGYENGISGKYFLNEGTALEGVLGLRNHGLVITGLYEKHQTAFNLPDLKFYYGFGAHVGAVGSGFYKRYGSDDEYYNSSTILLGADGVLGLEYVIPESPIAISVDLNPRLELARGPFFDIAPGLGIKYTFK</sequence>
<feature type="signal peptide" evidence="1">
    <location>
        <begin position="1"/>
        <end position="23"/>
    </location>
</feature>
<reference evidence="2" key="1">
    <citation type="journal article" date="2014" name="Int. J. Syst. Evol. Microbiol.">
        <title>Complete genome sequence of Corynebacterium casei LMG S-19264T (=DSM 44701T), isolated from a smear-ripened cheese.</title>
        <authorList>
            <consortium name="US DOE Joint Genome Institute (JGI-PGF)"/>
            <person name="Walter F."/>
            <person name="Albersmeier A."/>
            <person name="Kalinowski J."/>
            <person name="Ruckert C."/>
        </authorList>
    </citation>
    <scope>NUCLEOTIDE SEQUENCE</scope>
    <source>
        <strain evidence="2">CCM 8711</strain>
    </source>
</reference>
<evidence type="ECO:0000256" key="1">
    <source>
        <dbReference type="SAM" id="SignalP"/>
    </source>
</evidence>
<keyword evidence="3" id="KW-1185">Reference proteome</keyword>
<name>A0A917J7U8_9SPHI</name>
<protein>
    <recommendedName>
        <fullName evidence="4">DUF3575 domain-containing protein</fullName>
    </recommendedName>
</protein>
<comment type="caution">
    <text evidence="2">The sequence shown here is derived from an EMBL/GenBank/DDBJ whole genome shotgun (WGS) entry which is preliminary data.</text>
</comment>
<evidence type="ECO:0000313" key="3">
    <source>
        <dbReference type="Proteomes" id="UP000662074"/>
    </source>
</evidence>
<keyword evidence="1" id="KW-0732">Signal</keyword>
<dbReference type="Proteomes" id="UP000662074">
    <property type="component" value="Unassembled WGS sequence"/>
</dbReference>
<dbReference type="AlphaFoldDB" id="A0A917J7U8"/>
<proteinExistence type="predicted"/>
<gene>
    <name evidence="2" type="ORF">GCM10011425_07120</name>
</gene>
<organism evidence="2 3">
    <name type="scientific">Mucilaginibacter galii</name>
    <dbReference type="NCBI Taxonomy" id="2005073"/>
    <lineage>
        <taxon>Bacteria</taxon>
        <taxon>Pseudomonadati</taxon>
        <taxon>Bacteroidota</taxon>
        <taxon>Sphingobacteriia</taxon>
        <taxon>Sphingobacteriales</taxon>
        <taxon>Sphingobacteriaceae</taxon>
        <taxon>Mucilaginibacter</taxon>
    </lineage>
</organism>
<reference evidence="2" key="2">
    <citation type="submission" date="2020-09" db="EMBL/GenBank/DDBJ databases">
        <authorList>
            <person name="Sun Q."/>
            <person name="Sedlacek I."/>
        </authorList>
    </citation>
    <scope>NUCLEOTIDE SEQUENCE</scope>
    <source>
        <strain evidence="2">CCM 8711</strain>
    </source>
</reference>